<keyword evidence="2" id="KW-1003">Cell membrane</keyword>
<evidence type="ECO:0000256" key="1">
    <source>
        <dbReference type="ARBA" id="ARBA00004533"/>
    </source>
</evidence>
<keyword evidence="6 7" id="KW-0012">Acyltransferase</keyword>
<evidence type="ECO:0000256" key="6">
    <source>
        <dbReference type="ARBA" id="ARBA00023315"/>
    </source>
</evidence>
<evidence type="ECO:0000313" key="8">
    <source>
        <dbReference type="Proteomes" id="UP000201838"/>
    </source>
</evidence>
<evidence type="ECO:0000256" key="4">
    <source>
        <dbReference type="ARBA" id="ARBA00022679"/>
    </source>
</evidence>
<dbReference type="GO" id="GO:0009247">
    <property type="term" value="P:glycolipid biosynthetic process"/>
    <property type="evidence" value="ECO:0007669"/>
    <property type="project" value="UniProtKB-ARBA"/>
</dbReference>
<name>A0A238IVH6_9RHOB</name>
<dbReference type="GO" id="GO:0005886">
    <property type="term" value="C:plasma membrane"/>
    <property type="evidence" value="ECO:0007669"/>
    <property type="project" value="UniProtKB-SubCell"/>
</dbReference>
<keyword evidence="4 7" id="KW-0808">Transferase</keyword>
<keyword evidence="8" id="KW-1185">Reference proteome</keyword>
<dbReference type="EMBL" id="FXXQ01000001">
    <property type="protein sequence ID" value="SMX22387.1"/>
    <property type="molecule type" value="Genomic_DNA"/>
</dbReference>
<organism evidence="7 8">
    <name type="scientific">Boseongicola aestuarii</name>
    <dbReference type="NCBI Taxonomy" id="1470561"/>
    <lineage>
        <taxon>Bacteria</taxon>
        <taxon>Pseudomonadati</taxon>
        <taxon>Pseudomonadota</taxon>
        <taxon>Alphaproteobacteria</taxon>
        <taxon>Rhodobacterales</taxon>
        <taxon>Paracoccaceae</taxon>
        <taxon>Boseongicola</taxon>
    </lineage>
</organism>
<dbReference type="PANTHER" id="PTHR30606:SF10">
    <property type="entry name" value="PHOSPHATIDYLINOSITOL MANNOSIDE ACYLTRANSFERASE"/>
    <property type="match status" value="1"/>
</dbReference>
<dbReference type="Pfam" id="PF03279">
    <property type="entry name" value="Lip_A_acyltrans"/>
    <property type="match status" value="1"/>
</dbReference>
<dbReference type="InterPro" id="IPR004960">
    <property type="entry name" value="LipA_acyltrans"/>
</dbReference>
<dbReference type="AlphaFoldDB" id="A0A238IVH6"/>
<keyword evidence="5" id="KW-0472">Membrane</keyword>
<dbReference type="Proteomes" id="UP000201838">
    <property type="component" value="Unassembled WGS sequence"/>
</dbReference>
<comment type="subcellular location">
    <subcellularLocation>
        <location evidence="1">Cell inner membrane</location>
    </subcellularLocation>
</comment>
<sequence>MSKTTPPVPAPAPPLAHKVQNIAAQSVLRGALLLPYETRVRLVGWLVQTVLAPLSGWNKRVRANLDLVAPEMSEAEKHRISARVANNVGRTLIEIYSGDAFLDRVRDAPQSGPGIEAINEAKKQGRPIVLLTAHIGNYDAVRGAFAQAGHEMAALYKPMRNTGFNDHYVEAVEQIASPVYPTTSRGIASLISHLKKGGTIGIVGDIGSTKAPLLTFFGQPAHTPVSAAEWALKYDALLVPIYGLRQPDGLTFRIFADTPIPHGEPEKMMQTYNDSVEAITRAHMDQWFWIHKRWKRPGRATAKP</sequence>
<evidence type="ECO:0000256" key="5">
    <source>
        <dbReference type="ARBA" id="ARBA00023136"/>
    </source>
</evidence>
<evidence type="ECO:0000313" key="7">
    <source>
        <dbReference type="EMBL" id="SMX22387.1"/>
    </source>
</evidence>
<evidence type="ECO:0000256" key="3">
    <source>
        <dbReference type="ARBA" id="ARBA00022519"/>
    </source>
</evidence>
<evidence type="ECO:0000256" key="2">
    <source>
        <dbReference type="ARBA" id="ARBA00022475"/>
    </source>
</evidence>
<dbReference type="EC" id="2.3.1.-" evidence="7"/>
<proteinExistence type="predicted"/>
<dbReference type="RefSeq" id="WP_093972344.1">
    <property type="nucleotide sequence ID" value="NZ_FXXQ01000001.1"/>
</dbReference>
<keyword evidence="3" id="KW-0997">Cell inner membrane</keyword>
<dbReference type="PANTHER" id="PTHR30606">
    <property type="entry name" value="LIPID A BIOSYNTHESIS LAUROYL ACYLTRANSFERASE"/>
    <property type="match status" value="1"/>
</dbReference>
<accession>A0A238IVH6</accession>
<reference evidence="7 8" key="1">
    <citation type="submission" date="2017-05" db="EMBL/GenBank/DDBJ databases">
        <authorList>
            <person name="Song R."/>
            <person name="Chenine A.L."/>
            <person name="Ruprecht R.M."/>
        </authorList>
    </citation>
    <scope>NUCLEOTIDE SEQUENCE [LARGE SCALE GENOMIC DNA]</scope>
    <source>
        <strain evidence="7 8">CECT 8489</strain>
    </source>
</reference>
<protein>
    <submittedName>
        <fullName evidence="7">Lipid A biosynthesis lauroyl acyltransferase</fullName>
        <ecNumber evidence="7">2.3.1.-</ecNumber>
    </submittedName>
</protein>
<dbReference type="OrthoDB" id="9801955at2"/>
<gene>
    <name evidence="7" type="primary">htrB</name>
    <name evidence="7" type="ORF">BOA8489_00483</name>
</gene>
<dbReference type="GO" id="GO:0016746">
    <property type="term" value="F:acyltransferase activity"/>
    <property type="evidence" value="ECO:0007669"/>
    <property type="project" value="UniProtKB-KW"/>
</dbReference>
<dbReference type="CDD" id="cd07984">
    <property type="entry name" value="LPLAT_LABLAT-like"/>
    <property type="match status" value="1"/>
</dbReference>